<gene>
    <name evidence="2" type="ORF">IRJ18_07840</name>
</gene>
<organism evidence="2 3">
    <name type="scientific">Mucilaginibacter boryungensis</name>
    <dbReference type="NCBI Taxonomy" id="768480"/>
    <lineage>
        <taxon>Bacteria</taxon>
        <taxon>Pseudomonadati</taxon>
        <taxon>Bacteroidota</taxon>
        <taxon>Sphingobacteriia</taxon>
        <taxon>Sphingobacteriales</taxon>
        <taxon>Sphingobacteriaceae</taxon>
        <taxon>Mucilaginibacter</taxon>
    </lineage>
</organism>
<reference evidence="2 3" key="1">
    <citation type="submission" date="2020-10" db="EMBL/GenBank/DDBJ databases">
        <title>Mucilaginibacter mali sp. nov., isolated from rhizosphere soil of apple orchard.</title>
        <authorList>
            <person name="Lee J.-S."/>
            <person name="Kim H.S."/>
            <person name="Kim J.-S."/>
        </authorList>
    </citation>
    <scope>NUCLEOTIDE SEQUENCE [LARGE SCALE GENOMIC DNA]</scope>
    <source>
        <strain evidence="2 3">KCTC 23157</strain>
    </source>
</reference>
<dbReference type="InterPro" id="IPR011050">
    <property type="entry name" value="Pectin_lyase_fold/virulence"/>
</dbReference>
<proteinExistence type="predicted"/>
<evidence type="ECO:0008006" key="4">
    <source>
        <dbReference type="Google" id="ProtNLM"/>
    </source>
</evidence>
<sequence length="516" mass="55494">MNYIFKTFACCLLFAAVINNNANAQAKSQWVYADNHGKLMYKTLPKGDKIMDFSYAGYMGGGVALPLVPVKITLNAVSGDNTNAIQSAIDQVAQMPLINGFRGAVLLNKGTFYCERPININASGVVLRGSGQDDKGTIINMTGAPHVCLTVKNRPVIKNIGETLAVADAYVPAGTNVFTLSATTGLAVGDTISITKPVTDSWVSFMGMDQLTRDSKKQTWITGEISTERVITAIAGRKVTVDVPFNDNYDTKYLGAGKVLVSKISTTGMIAQAGFESLRIVSPEQTGTINEKHNAAINLSGLTDGWVKDITVYNTVNSVGITGSRITVQRLNIIHNLATTGAAKPADLNGSGPQLLFDHCTITGDNVFFFATGAKVNGPIVLLNCIFKGNGWIQPHQRWATGLLVDNCEVPNGGIDFMNRGAMGSGHGWAIGWAVAWNCKAKSYLNQQPPGAANWVIGSRGEQQRRDVPFIKGSAMVPEGIYDSHDVPVTPQSLYLSQLKERKGAQAVKNLGYWLW</sequence>
<protein>
    <recommendedName>
        <fullName evidence="4">Pectate lyase-like protein</fullName>
    </recommendedName>
</protein>
<evidence type="ECO:0000256" key="1">
    <source>
        <dbReference type="SAM" id="SignalP"/>
    </source>
</evidence>
<keyword evidence="3" id="KW-1185">Reference proteome</keyword>
<name>A0ABR9XGY5_9SPHI</name>
<feature type="signal peptide" evidence="1">
    <location>
        <begin position="1"/>
        <end position="24"/>
    </location>
</feature>
<dbReference type="SUPFAM" id="SSF51126">
    <property type="entry name" value="Pectin lyase-like"/>
    <property type="match status" value="1"/>
</dbReference>
<dbReference type="EMBL" id="JADFFM010000001">
    <property type="protein sequence ID" value="MBE9666268.1"/>
    <property type="molecule type" value="Genomic_DNA"/>
</dbReference>
<accession>A0ABR9XGY5</accession>
<dbReference type="RefSeq" id="WP_194105637.1">
    <property type="nucleotide sequence ID" value="NZ_JADFFM010000001.1"/>
</dbReference>
<evidence type="ECO:0000313" key="2">
    <source>
        <dbReference type="EMBL" id="MBE9666268.1"/>
    </source>
</evidence>
<comment type="caution">
    <text evidence="2">The sequence shown here is derived from an EMBL/GenBank/DDBJ whole genome shotgun (WGS) entry which is preliminary data.</text>
</comment>
<dbReference type="Proteomes" id="UP000632774">
    <property type="component" value="Unassembled WGS sequence"/>
</dbReference>
<keyword evidence="1" id="KW-0732">Signal</keyword>
<feature type="chain" id="PRO_5046069675" description="Pectate lyase-like protein" evidence="1">
    <location>
        <begin position="25"/>
        <end position="516"/>
    </location>
</feature>
<evidence type="ECO:0000313" key="3">
    <source>
        <dbReference type="Proteomes" id="UP000632774"/>
    </source>
</evidence>